<evidence type="ECO:0000313" key="5">
    <source>
        <dbReference type="Proteomes" id="UP000314986"/>
    </source>
</evidence>
<dbReference type="AlphaFoldDB" id="A0A4W3I040"/>
<sequence>NNLVTQSTTVCVQLAAAFHPQNTVSYCNSSIPDSIYNYGATTIDGRHYISFMDFMGKTVLIVNVASY</sequence>
<reference evidence="4" key="5">
    <citation type="submission" date="2025-09" db="UniProtKB">
        <authorList>
            <consortium name="Ensembl"/>
        </authorList>
    </citation>
    <scope>IDENTIFICATION</scope>
</reference>
<reference evidence="5" key="2">
    <citation type="journal article" date="2007" name="PLoS Biol.">
        <title>Survey sequencing and comparative analysis of the elephant shark (Callorhinchus milii) genome.</title>
        <authorList>
            <person name="Venkatesh B."/>
            <person name="Kirkness E.F."/>
            <person name="Loh Y.H."/>
            <person name="Halpern A.L."/>
            <person name="Lee A.P."/>
            <person name="Johnson J."/>
            <person name="Dandona N."/>
            <person name="Viswanathan L.D."/>
            <person name="Tay A."/>
            <person name="Venter J.C."/>
            <person name="Strausberg R.L."/>
            <person name="Brenner S."/>
        </authorList>
    </citation>
    <scope>NUCLEOTIDE SEQUENCE [LARGE SCALE GENOMIC DNA]</scope>
</reference>
<dbReference type="InterPro" id="IPR000889">
    <property type="entry name" value="Glutathione_peroxidase"/>
</dbReference>
<proteinExistence type="inferred from homology"/>
<dbReference type="Ensembl" id="ENSCMIT00000014869.1">
    <property type="protein sequence ID" value="ENSCMIP00000014559.1"/>
    <property type="gene ID" value="ENSCMIG00000007195.1"/>
</dbReference>
<evidence type="ECO:0000256" key="3">
    <source>
        <dbReference type="ARBA" id="ARBA00023002"/>
    </source>
</evidence>
<dbReference type="Gene3D" id="3.40.30.10">
    <property type="entry name" value="Glutaredoxin"/>
    <property type="match status" value="1"/>
</dbReference>
<dbReference type="PROSITE" id="PS51355">
    <property type="entry name" value="GLUTATHIONE_PEROXID_3"/>
    <property type="match status" value="1"/>
</dbReference>
<dbReference type="GO" id="GO:0004601">
    <property type="term" value="F:peroxidase activity"/>
    <property type="evidence" value="ECO:0007669"/>
    <property type="project" value="UniProtKB-KW"/>
</dbReference>
<keyword evidence="5" id="KW-1185">Reference proteome</keyword>
<dbReference type="STRING" id="7868.ENSCMIP00000014559"/>
<dbReference type="InParanoid" id="A0A4W3I040"/>
<evidence type="ECO:0000256" key="2">
    <source>
        <dbReference type="ARBA" id="ARBA00022559"/>
    </source>
</evidence>
<reference evidence="5" key="1">
    <citation type="journal article" date="2006" name="Science">
        <title>Ancient noncoding elements conserved in the human genome.</title>
        <authorList>
            <person name="Venkatesh B."/>
            <person name="Kirkness E.F."/>
            <person name="Loh Y.H."/>
            <person name="Halpern A.L."/>
            <person name="Lee A.P."/>
            <person name="Johnson J."/>
            <person name="Dandona N."/>
            <person name="Viswanathan L.D."/>
            <person name="Tay A."/>
            <person name="Venter J.C."/>
            <person name="Strausberg R.L."/>
            <person name="Brenner S."/>
        </authorList>
    </citation>
    <scope>NUCLEOTIDE SEQUENCE [LARGE SCALE GENOMIC DNA]</scope>
</reference>
<reference evidence="5" key="3">
    <citation type="journal article" date="2014" name="Nature">
        <title>Elephant shark genome provides unique insights into gnathostome evolution.</title>
        <authorList>
            <consortium name="International Elephant Shark Genome Sequencing Consortium"/>
            <person name="Venkatesh B."/>
            <person name="Lee A.P."/>
            <person name="Ravi V."/>
            <person name="Maurya A.K."/>
            <person name="Lian M.M."/>
            <person name="Swann J.B."/>
            <person name="Ohta Y."/>
            <person name="Flajnik M.F."/>
            <person name="Sutoh Y."/>
            <person name="Kasahara M."/>
            <person name="Hoon S."/>
            <person name="Gangu V."/>
            <person name="Roy S.W."/>
            <person name="Irimia M."/>
            <person name="Korzh V."/>
            <person name="Kondrychyn I."/>
            <person name="Lim Z.W."/>
            <person name="Tay B.H."/>
            <person name="Tohari S."/>
            <person name="Kong K.W."/>
            <person name="Ho S."/>
            <person name="Lorente-Galdos B."/>
            <person name="Quilez J."/>
            <person name="Marques-Bonet T."/>
            <person name="Raney B.J."/>
            <person name="Ingham P.W."/>
            <person name="Tay A."/>
            <person name="Hillier L.W."/>
            <person name="Minx P."/>
            <person name="Boehm T."/>
            <person name="Wilson R.K."/>
            <person name="Brenner S."/>
            <person name="Warren W.C."/>
        </authorList>
    </citation>
    <scope>NUCLEOTIDE SEQUENCE [LARGE SCALE GENOMIC DNA]</scope>
</reference>
<dbReference type="GO" id="GO:0006979">
    <property type="term" value="P:response to oxidative stress"/>
    <property type="evidence" value="ECO:0007669"/>
    <property type="project" value="InterPro"/>
</dbReference>
<organism evidence="4 5">
    <name type="scientific">Callorhinchus milii</name>
    <name type="common">Ghost shark</name>
    <dbReference type="NCBI Taxonomy" id="7868"/>
    <lineage>
        <taxon>Eukaryota</taxon>
        <taxon>Metazoa</taxon>
        <taxon>Chordata</taxon>
        <taxon>Craniata</taxon>
        <taxon>Vertebrata</taxon>
        <taxon>Chondrichthyes</taxon>
        <taxon>Holocephali</taxon>
        <taxon>Chimaeriformes</taxon>
        <taxon>Callorhinchidae</taxon>
        <taxon>Callorhinchus</taxon>
    </lineage>
</organism>
<keyword evidence="3" id="KW-0560">Oxidoreductase</keyword>
<keyword evidence="2" id="KW-0575">Peroxidase</keyword>
<evidence type="ECO:0000256" key="1">
    <source>
        <dbReference type="ARBA" id="ARBA00006926"/>
    </source>
</evidence>
<accession>A0A4W3I040</accession>
<evidence type="ECO:0000313" key="4">
    <source>
        <dbReference type="Ensembl" id="ENSCMIP00000014559.1"/>
    </source>
</evidence>
<comment type="similarity">
    <text evidence="1">Belongs to the glutathione peroxidase family.</text>
</comment>
<reference evidence="4" key="4">
    <citation type="submission" date="2025-08" db="UniProtKB">
        <authorList>
            <consortium name="Ensembl"/>
        </authorList>
    </citation>
    <scope>IDENTIFICATION</scope>
</reference>
<dbReference type="Proteomes" id="UP000314986">
    <property type="component" value="Unassembled WGS sequence"/>
</dbReference>
<name>A0A4W3I040_CALMI</name>
<protein>
    <submittedName>
        <fullName evidence="4">Uncharacterized protein</fullName>
    </submittedName>
</protein>